<evidence type="ECO:0000256" key="5">
    <source>
        <dbReference type="ARBA" id="ARBA00022833"/>
    </source>
</evidence>
<keyword evidence="4 7" id="KW-0863">Zinc-finger</keyword>
<dbReference type="Proteomes" id="UP000070544">
    <property type="component" value="Unassembled WGS sequence"/>
</dbReference>
<keyword evidence="6" id="KW-0539">Nucleus</keyword>
<evidence type="ECO:0000256" key="4">
    <source>
        <dbReference type="ARBA" id="ARBA00022771"/>
    </source>
</evidence>
<dbReference type="FunFam" id="3.30.160.60:FF:000744">
    <property type="entry name" value="zinc finger E-box-binding homeobox 1"/>
    <property type="match status" value="1"/>
</dbReference>
<evidence type="ECO:0000259" key="9">
    <source>
        <dbReference type="PROSITE" id="PS50157"/>
    </source>
</evidence>
<dbReference type="STRING" id="1344416.A0A138ZZD4"/>
<reference evidence="10 11" key="1">
    <citation type="journal article" date="2015" name="Genome Biol. Evol.">
        <title>Phylogenomic analyses indicate that early fungi evolved digesting cell walls of algal ancestors of land plants.</title>
        <authorList>
            <person name="Chang Y."/>
            <person name="Wang S."/>
            <person name="Sekimoto S."/>
            <person name="Aerts A.L."/>
            <person name="Choi C."/>
            <person name="Clum A."/>
            <person name="LaButti K.M."/>
            <person name="Lindquist E.A."/>
            <person name="Yee Ngan C."/>
            <person name="Ohm R.A."/>
            <person name="Salamov A.A."/>
            <person name="Grigoriev I.V."/>
            <person name="Spatafora J.W."/>
            <person name="Berbee M.L."/>
        </authorList>
    </citation>
    <scope>NUCLEOTIDE SEQUENCE [LARGE SCALE GENOMIC DNA]</scope>
    <source>
        <strain evidence="10 11">JEL478</strain>
    </source>
</reference>
<protein>
    <recommendedName>
        <fullName evidence="9">C2H2-type domain-containing protein</fullName>
    </recommendedName>
</protein>
<gene>
    <name evidence="10" type="ORF">M427DRAFT_104724</name>
</gene>
<dbReference type="PANTHER" id="PTHR14003:SF19">
    <property type="entry name" value="YY2 TRANSCRIPTION FACTOR"/>
    <property type="match status" value="1"/>
</dbReference>
<dbReference type="GO" id="GO:0000978">
    <property type="term" value="F:RNA polymerase II cis-regulatory region sequence-specific DNA binding"/>
    <property type="evidence" value="ECO:0007669"/>
    <property type="project" value="TreeGrafter"/>
</dbReference>
<evidence type="ECO:0000256" key="2">
    <source>
        <dbReference type="ARBA" id="ARBA00022723"/>
    </source>
</evidence>
<keyword evidence="3" id="KW-0677">Repeat</keyword>
<evidence type="ECO:0000256" key="3">
    <source>
        <dbReference type="ARBA" id="ARBA00022737"/>
    </source>
</evidence>
<dbReference type="GO" id="GO:0008270">
    <property type="term" value="F:zinc ion binding"/>
    <property type="evidence" value="ECO:0007669"/>
    <property type="project" value="UniProtKB-KW"/>
</dbReference>
<feature type="compositionally biased region" description="Pro residues" evidence="8">
    <location>
        <begin position="92"/>
        <end position="111"/>
    </location>
</feature>
<dbReference type="EMBL" id="KQ965847">
    <property type="protein sequence ID" value="KXS09864.1"/>
    <property type="molecule type" value="Genomic_DNA"/>
</dbReference>
<evidence type="ECO:0000313" key="11">
    <source>
        <dbReference type="Proteomes" id="UP000070544"/>
    </source>
</evidence>
<evidence type="ECO:0000256" key="1">
    <source>
        <dbReference type="ARBA" id="ARBA00004123"/>
    </source>
</evidence>
<dbReference type="AlphaFoldDB" id="A0A138ZZD4"/>
<dbReference type="PANTHER" id="PTHR14003">
    <property type="entry name" value="TRANSCRIPTIONAL REPRESSOR PROTEIN YY"/>
    <property type="match status" value="1"/>
</dbReference>
<keyword evidence="11" id="KW-1185">Reference proteome</keyword>
<dbReference type="SUPFAM" id="SSF57667">
    <property type="entry name" value="beta-beta-alpha zinc fingers"/>
    <property type="match status" value="1"/>
</dbReference>
<evidence type="ECO:0000313" key="10">
    <source>
        <dbReference type="EMBL" id="KXS09864.1"/>
    </source>
</evidence>
<keyword evidence="2" id="KW-0479">Metal-binding</keyword>
<dbReference type="GO" id="GO:0031519">
    <property type="term" value="C:PcG protein complex"/>
    <property type="evidence" value="ECO:0007669"/>
    <property type="project" value="TreeGrafter"/>
</dbReference>
<sequence>RKEFLCDICGKAFQTGGYLARHKKVHTADRPHTCPIPGCPSRFNRHDNSALFYFRFFCFFLVLCKSHRGLLCAPRLDIVTPGASHQHSLQSPQPPQPTHPNPSPRITPHPPQCSNTGAHTRAGSATYLAYRARPLPGWWSTWPGLRRLRARI</sequence>
<dbReference type="PROSITE" id="PS50157">
    <property type="entry name" value="ZINC_FINGER_C2H2_2"/>
    <property type="match status" value="1"/>
</dbReference>
<evidence type="ECO:0000256" key="8">
    <source>
        <dbReference type="SAM" id="MobiDB-lite"/>
    </source>
</evidence>
<dbReference type="PROSITE" id="PS00028">
    <property type="entry name" value="ZINC_FINGER_C2H2_1"/>
    <property type="match status" value="1"/>
</dbReference>
<dbReference type="GO" id="GO:0000981">
    <property type="term" value="F:DNA-binding transcription factor activity, RNA polymerase II-specific"/>
    <property type="evidence" value="ECO:0007669"/>
    <property type="project" value="TreeGrafter"/>
</dbReference>
<keyword evidence="5" id="KW-0862">Zinc</keyword>
<proteinExistence type="predicted"/>
<dbReference type="Gene3D" id="3.30.160.60">
    <property type="entry name" value="Classic Zinc Finger"/>
    <property type="match status" value="1"/>
</dbReference>
<feature type="domain" description="C2H2-type" evidence="9">
    <location>
        <begin position="4"/>
        <end position="31"/>
    </location>
</feature>
<dbReference type="InterPro" id="IPR013087">
    <property type="entry name" value="Znf_C2H2_type"/>
</dbReference>
<feature type="region of interest" description="Disordered" evidence="8">
    <location>
        <begin position="83"/>
        <end position="118"/>
    </location>
</feature>
<name>A0A138ZZD4_GONPJ</name>
<evidence type="ECO:0000256" key="7">
    <source>
        <dbReference type="PROSITE-ProRule" id="PRU00042"/>
    </source>
</evidence>
<comment type="subcellular location">
    <subcellularLocation>
        <location evidence="1">Nucleus</location>
    </subcellularLocation>
</comment>
<accession>A0A138ZZD4</accession>
<evidence type="ECO:0000256" key="6">
    <source>
        <dbReference type="ARBA" id="ARBA00023242"/>
    </source>
</evidence>
<dbReference type="OrthoDB" id="6365676at2759"/>
<dbReference type="GO" id="GO:0005667">
    <property type="term" value="C:transcription regulator complex"/>
    <property type="evidence" value="ECO:0007669"/>
    <property type="project" value="TreeGrafter"/>
</dbReference>
<feature type="non-terminal residue" evidence="10">
    <location>
        <position position="1"/>
    </location>
</feature>
<dbReference type="InterPro" id="IPR036236">
    <property type="entry name" value="Znf_C2H2_sf"/>
</dbReference>
<dbReference type="GO" id="GO:0000785">
    <property type="term" value="C:chromatin"/>
    <property type="evidence" value="ECO:0007669"/>
    <property type="project" value="TreeGrafter"/>
</dbReference>
<organism evidence="10 11">
    <name type="scientific">Gonapodya prolifera (strain JEL478)</name>
    <name type="common">Monoblepharis prolifera</name>
    <dbReference type="NCBI Taxonomy" id="1344416"/>
    <lineage>
        <taxon>Eukaryota</taxon>
        <taxon>Fungi</taxon>
        <taxon>Fungi incertae sedis</taxon>
        <taxon>Chytridiomycota</taxon>
        <taxon>Chytridiomycota incertae sedis</taxon>
        <taxon>Monoblepharidomycetes</taxon>
        <taxon>Monoblepharidales</taxon>
        <taxon>Gonapodyaceae</taxon>
        <taxon>Gonapodya</taxon>
    </lineage>
</organism>